<sequence length="357" mass="41352">MEKLTYLVHWGKNKETAWSGTNYSLYKALCKYYQVDDINLKFPKLISVFMHRILRLDWFAGGFYKLQYFRRKHKHLKGKVLQMSGIVDADSETQSYIYNDLSVSYVEYMKDKLPKVFAVSDFQHANPVLIHKQAVAQAKFYETCSAIFCMGHWLQKFLVDNGLPESKVIYVGGGVNIDCSLIQPRNKTKNKILFVGKDFKRKGGYVTYEAFRLLREQGENVELYVAGPATNPIQNPTEGYHYMGQVNFDAVAELFNKCDIFCMPSYFEAYGLVFIEALTFGLPCIGRDCYEMSYFIEEGKTGLLLKEDNPQELASLMKKTLQDDSFKKNVAARHDHYLEEYSWDAVARRMKEAMDEK</sequence>
<dbReference type="PANTHER" id="PTHR45947">
    <property type="entry name" value="SULFOQUINOVOSYL TRANSFERASE SQD2"/>
    <property type="match status" value="1"/>
</dbReference>
<organism evidence="2 3">
    <name type="scientific">Segatella copri</name>
    <dbReference type="NCBI Taxonomy" id="165179"/>
    <lineage>
        <taxon>Bacteria</taxon>
        <taxon>Pseudomonadati</taxon>
        <taxon>Bacteroidota</taxon>
        <taxon>Bacteroidia</taxon>
        <taxon>Bacteroidales</taxon>
        <taxon>Prevotellaceae</taxon>
        <taxon>Segatella</taxon>
    </lineage>
</organism>
<dbReference type="InterPro" id="IPR050194">
    <property type="entry name" value="Glycosyltransferase_grp1"/>
</dbReference>
<dbReference type="RefSeq" id="WP_153080866.1">
    <property type="nucleotide sequence ID" value="NZ_VZAU01000008.1"/>
</dbReference>
<gene>
    <name evidence="2" type="ORF">F7D97_08665</name>
</gene>
<comment type="caution">
    <text evidence="2">The sequence shown here is derived from an EMBL/GenBank/DDBJ whole genome shotgun (WGS) entry which is preliminary data.</text>
</comment>
<dbReference type="Proteomes" id="UP000406735">
    <property type="component" value="Unassembled WGS sequence"/>
</dbReference>
<reference evidence="2 3" key="1">
    <citation type="submission" date="2019-09" db="EMBL/GenBank/DDBJ databases">
        <title>Distinct polysaccharide growth profiles of human intestinal Prevotella copri isolates.</title>
        <authorList>
            <person name="Fehlner-Peach H."/>
            <person name="Magnabosco C."/>
            <person name="Raghavan V."/>
            <person name="Scher J.U."/>
            <person name="Tett A."/>
            <person name="Cox L.M."/>
            <person name="Gottsegen C."/>
            <person name="Watters A."/>
            <person name="Wiltshire- Gordon J.D."/>
            <person name="Segata N."/>
            <person name="Bonneau R."/>
            <person name="Littman D.R."/>
        </authorList>
    </citation>
    <scope>NUCLEOTIDE SEQUENCE [LARGE SCALE GENOMIC DNA]</scope>
    <source>
        <strain evidence="3">iK21513</strain>
    </source>
</reference>
<dbReference type="AlphaFoldDB" id="A0A6A7VQQ5"/>
<evidence type="ECO:0000259" key="1">
    <source>
        <dbReference type="Pfam" id="PF00534"/>
    </source>
</evidence>
<keyword evidence="2" id="KW-0808">Transferase</keyword>
<feature type="domain" description="Glycosyl transferase family 1" evidence="1">
    <location>
        <begin position="184"/>
        <end position="330"/>
    </location>
</feature>
<dbReference type="CDD" id="cd03801">
    <property type="entry name" value="GT4_PimA-like"/>
    <property type="match status" value="1"/>
</dbReference>
<dbReference type="InterPro" id="IPR001296">
    <property type="entry name" value="Glyco_trans_1"/>
</dbReference>
<evidence type="ECO:0000313" key="2">
    <source>
        <dbReference type="EMBL" id="MQN09990.1"/>
    </source>
</evidence>
<dbReference type="SUPFAM" id="SSF53756">
    <property type="entry name" value="UDP-Glycosyltransferase/glycogen phosphorylase"/>
    <property type="match status" value="1"/>
</dbReference>
<name>A0A6A7VQQ5_9BACT</name>
<accession>A0A6A7VQQ5</accession>
<protein>
    <submittedName>
        <fullName evidence="2">Glycosyltransferase family 4 protein</fullName>
    </submittedName>
</protein>
<evidence type="ECO:0000313" key="3">
    <source>
        <dbReference type="Proteomes" id="UP000406735"/>
    </source>
</evidence>
<dbReference type="Gene3D" id="3.40.50.2000">
    <property type="entry name" value="Glycogen Phosphorylase B"/>
    <property type="match status" value="2"/>
</dbReference>
<dbReference type="Pfam" id="PF00534">
    <property type="entry name" value="Glycos_transf_1"/>
    <property type="match status" value="1"/>
</dbReference>
<dbReference type="EMBL" id="VZCY01000071">
    <property type="protein sequence ID" value="MQN09990.1"/>
    <property type="molecule type" value="Genomic_DNA"/>
</dbReference>
<dbReference type="PANTHER" id="PTHR45947:SF3">
    <property type="entry name" value="SULFOQUINOVOSYL TRANSFERASE SQD2"/>
    <property type="match status" value="1"/>
</dbReference>
<proteinExistence type="predicted"/>
<dbReference type="GO" id="GO:0016757">
    <property type="term" value="F:glycosyltransferase activity"/>
    <property type="evidence" value="ECO:0007669"/>
    <property type="project" value="InterPro"/>
</dbReference>